<evidence type="ECO:0000313" key="2">
    <source>
        <dbReference type="Proteomes" id="UP000438448"/>
    </source>
</evidence>
<accession>A0A7K0D577</accession>
<name>A0A7K0D577_9NOCA</name>
<dbReference type="OrthoDB" id="459260at2"/>
<comment type="caution">
    <text evidence="1">The sequence shown here is derived from an EMBL/GenBank/DDBJ whole genome shotgun (WGS) entry which is preliminary data.</text>
</comment>
<proteinExistence type="predicted"/>
<dbReference type="RefSeq" id="WP_153411630.1">
    <property type="nucleotide sequence ID" value="NZ_WEGK01000008.1"/>
</dbReference>
<dbReference type="SUPFAM" id="SSF109604">
    <property type="entry name" value="HD-domain/PDEase-like"/>
    <property type="match status" value="1"/>
</dbReference>
<dbReference type="Proteomes" id="UP000438448">
    <property type="component" value="Unassembled WGS sequence"/>
</dbReference>
<organism evidence="1 2">
    <name type="scientific">Nocardia macrotermitis</name>
    <dbReference type="NCBI Taxonomy" id="2585198"/>
    <lineage>
        <taxon>Bacteria</taxon>
        <taxon>Bacillati</taxon>
        <taxon>Actinomycetota</taxon>
        <taxon>Actinomycetes</taxon>
        <taxon>Mycobacteriales</taxon>
        <taxon>Nocardiaceae</taxon>
        <taxon>Nocardia</taxon>
    </lineage>
</organism>
<gene>
    <name evidence="1" type="ORF">NRB20_39980</name>
</gene>
<dbReference type="AlphaFoldDB" id="A0A7K0D577"/>
<evidence type="ECO:0008006" key="3">
    <source>
        <dbReference type="Google" id="ProtNLM"/>
    </source>
</evidence>
<dbReference type="EMBL" id="WEGK01000008">
    <property type="protein sequence ID" value="MQY20889.1"/>
    <property type="molecule type" value="Genomic_DNA"/>
</dbReference>
<protein>
    <recommendedName>
        <fullName evidence="3">Phosphohydrolase</fullName>
    </recommendedName>
</protein>
<sequence length="169" mass="19813">MSHPVIDLVLQRYSNALGPHERMYRNHVFRCYNYQHLLLRTEVPDTAALAWVVHDLGIWTAGTMDYLHPSADLADRLCSEFGIGDIDTVRTLVLDHHRIRPVADRLNETFRVADRIDLTRGWLRNDLERHQVLHIRAELPHLGFHGFLARRIPLHALRNPSHPFPMLRW</sequence>
<evidence type="ECO:0000313" key="1">
    <source>
        <dbReference type="EMBL" id="MQY20889.1"/>
    </source>
</evidence>
<reference evidence="1 2" key="1">
    <citation type="submission" date="2019-10" db="EMBL/GenBank/DDBJ databases">
        <title>Nocardia macrotermitis sp. nov. and Nocardia aurantia sp. nov., isolated from the gut of fungus growing-termite Macrotermes natalensis.</title>
        <authorList>
            <person name="Benndorf R."/>
            <person name="Schwitalla J."/>
            <person name="Martin K."/>
            <person name="De Beer W."/>
            <person name="Kaster A.-K."/>
            <person name="Vollmers J."/>
            <person name="Poulsen M."/>
            <person name="Beemelmanns C."/>
        </authorList>
    </citation>
    <scope>NUCLEOTIDE SEQUENCE [LARGE SCALE GENOMIC DNA]</scope>
    <source>
        <strain evidence="1 2">RB20</strain>
    </source>
</reference>
<keyword evidence="2" id="KW-1185">Reference proteome</keyword>